<evidence type="ECO:0000256" key="1">
    <source>
        <dbReference type="SAM" id="Coils"/>
    </source>
</evidence>
<proteinExistence type="predicted"/>
<sequence length="280" mass="32364">MENYHAQQMSLPALLEDIECKYFATASVLSNMERDLVRQIGGEVSEACANGFLKELATARNQVEFLKNQHATSIQEHTQSGIEWKLERMNQYILEQQQAAASRELAVEQERLHVEHLHQTSFVELQSVLQQQLARQTSDYEAKLRRKDKEMAEACKVMESRLNSKENEGEVPRQHLYKQIAELKANRNGPGKHTLELYQINDKLTNKIDALNLASNKRERKVSELEQANEKLKDQLKDAHLNSNELQTANAKLSAEKRSQAEEYERQIRSLTKERFATKF</sequence>
<feature type="coiled-coil region" evidence="1">
    <location>
        <begin position="201"/>
        <end position="274"/>
    </location>
</feature>
<gene>
    <name evidence="2" type="ORF">LECACI_7A008564</name>
</gene>
<feature type="coiled-coil region" evidence="1">
    <location>
        <begin position="49"/>
        <end position="76"/>
    </location>
</feature>
<keyword evidence="3" id="KW-1185">Reference proteome</keyword>
<comment type="caution">
    <text evidence="2">The sequence shown here is derived from an EMBL/GenBank/DDBJ whole genome shotgun (WGS) entry which is preliminary data.</text>
</comment>
<accession>A0AAI8Z6L0</accession>
<name>A0AAI8Z6L0_9PEZI</name>
<reference evidence="2" key="1">
    <citation type="submission" date="2023-11" db="EMBL/GenBank/DDBJ databases">
        <authorList>
            <person name="Alioto T."/>
            <person name="Alioto T."/>
            <person name="Gomez Garrido J."/>
        </authorList>
    </citation>
    <scope>NUCLEOTIDE SEQUENCE</scope>
</reference>
<evidence type="ECO:0000313" key="2">
    <source>
        <dbReference type="EMBL" id="CAK4033406.1"/>
    </source>
</evidence>
<dbReference type="EMBL" id="CAVMBE010000085">
    <property type="protein sequence ID" value="CAK4033406.1"/>
    <property type="molecule type" value="Genomic_DNA"/>
</dbReference>
<dbReference type="AlphaFoldDB" id="A0AAI8Z6L0"/>
<keyword evidence="1" id="KW-0175">Coiled coil</keyword>
<organism evidence="2 3">
    <name type="scientific">Lecanosticta acicola</name>
    <dbReference type="NCBI Taxonomy" id="111012"/>
    <lineage>
        <taxon>Eukaryota</taxon>
        <taxon>Fungi</taxon>
        <taxon>Dikarya</taxon>
        <taxon>Ascomycota</taxon>
        <taxon>Pezizomycotina</taxon>
        <taxon>Dothideomycetes</taxon>
        <taxon>Dothideomycetidae</taxon>
        <taxon>Mycosphaerellales</taxon>
        <taxon>Mycosphaerellaceae</taxon>
        <taxon>Lecanosticta</taxon>
    </lineage>
</organism>
<dbReference type="Proteomes" id="UP001296104">
    <property type="component" value="Unassembled WGS sequence"/>
</dbReference>
<protein>
    <submittedName>
        <fullName evidence="2">Uncharacterized protein</fullName>
    </submittedName>
</protein>
<evidence type="ECO:0000313" key="3">
    <source>
        <dbReference type="Proteomes" id="UP001296104"/>
    </source>
</evidence>